<dbReference type="CDD" id="cd16461">
    <property type="entry name" value="RING-H2_EL5-like"/>
    <property type="match status" value="1"/>
</dbReference>
<keyword evidence="5" id="KW-0808">Transferase</keyword>
<protein>
    <recommendedName>
        <fullName evidence="4">RING-type E3 ubiquitin transferase</fullName>
        <ecNumber evidence="4">2.3.2.27</ecNumber>
    </recommendedName>
</protein>
<name>A0A398AAQ0_BRACM</name>
<organism evidence="19 20">
    <name type="scientific">Brassica campestris</name>
    <name type="common">Field mustard</name>
    <dbReference type="NCBI Taxonomy" id="3711"/>
    <lineage>
        <taxon>Eukaryota</taxon>
        <taxon>Viridiplantae</taxon>
        <taxon>Streptophyta</taxon>
        <taxon>Embryophyta</taxon>
        <taxon>Tracheophyta</taxon>
        <taxon>Spermatophyta</taxon>
        <taxon>Magnoliopsida</taxon>
        <taxon>eudicotyledons</taxon>
        <taxon>Gunneridae</taxon>
        <taxon>Pentapetalae</taxon>
        <taxon>rosids</taxon>
        <taxon>malvids</taxon>
        <taxon>Brassicales</taxon>
        <taxon>Brassicaceae</taxon>
        <taxon>Brassiceae</taxon>
        <taxon>Brassica</taxon>
    </lineage>
</organism>
<evidence type="ECO:0000256" key="11">
    <source>
        <dbReference type="ARBA" id="ARBA00022989"/>
    </source>
</evidence>
<evidence type="ECO:0000256" key="9">
    <source>
        <dbReference type="ARBA" id="ARBA00022786"/>
    </source>
</evidence>
<dbReference type="FunFam" id="3.30.40.10:FF:000187">
    <property type="entry name" value="E3 ubiquitin-protein ligase ATL6"/>
    <property type="match status" value="1"/>
</dbReference>
<sequence length="403" mass="44282">MNPKGRISLKRSITGHHGSILQLHLFLLLFSGQASAQATHGGSDMYRESSRFDPTMAILMIVLVSVFFALGFFSVYIRRCLERVMGMDNTHPADAGGNWLSLSRPQARGLDASVIETFPTFRYSTVKTLRIGKEALECPVCLNEFEDAERLRLIPKCCHVFHPGCIDAWLQSHPTCPLCRANLVPVPGEPIVSIQIPGLADEAPGSELTGDRITVLGSPDARLIDSVALTGNQSMPRRSLSTGWNLAGVFTNSDWTGQHGENLDRFTLRLPQDIYNKLVNPSFSKGHVALPQVMSSARGYRTGSLETDTNYFYYERFDQGGRLDRRPFSMTPPYRTGSINTSPGGSGDQVRAGTPKGLLLAMKSPFDRLFLGKNNIGDRSSNNNIGERSSDHLRAGNASHLTV</sequence>
<evidence type="ECO:0000256" key="7">
    <source>
        <dbReference type="ARBA" id="ARBA00022723"/>
    </source>
</evidence>
<evidence type="ECO:0000313" key="20">
    <source>
        <dbReference type="Proteomes" id="UP000264353"/>
    </source>
</evidence>
<evidence type="ECO:0000256" key="17">
    <source>
        <dbReference type="SAM" id="SignalP"/>
    </source>
</evidence>
<evidence type="ECO:0000256" key="3">
    <source>
        <dbReference type="ARBA" id="ARBA00004906"/>
    </source>
</evidence>
<dbReference type="GO" id="GO:0008270">
    <property type="term" value="F:zinc ion binding"/>
    <property type="evidence" value="ECO:0007669"/>
    <property type="project" value="UniProtKB-KW"/>
</dbReference>
<dbReference type="InterPro" id="IPR053238">
    <property type="entry name" value="RING-H2_zinc_finger"/>
</dbReference>
<keyword evidence="9" id="KW-0833">Ubl conjugation pathway</keyword>
<dbReference type="Pfam" id="PF13639">
    <property type="entry name" value="zf-RING_2"/>
    <property type="match status" value="1"/>
</dbReference>
<feature type="domain" description="RING-type" evidence="18">
    <location>
        <begin position="138"/>
        <end position="180"/>
    </location>
</feature>
<evidence type="ECO:0000256" key="8">
    <source>
        <dbReference type="ARBA" id="ARBA00022771"/>
    </source>
</evidence>
<dbReference type="PROSITE" id="PS50089">
    <property type="entry name" value="ZF_RING_2"/>
    <property type="match status" value="1"/>
</dbReference>
<evidence type="ECO:0000313" key="19">
    <source>
        <dbReference type="EMBL" id="RID74932.1"/>
    </source>
</evidence>
<dbReference type="GO" id="GO:0016020">
    <property type="term" value="C:membrane"/>
    <property type="evidence" value="ECO:0007669"/>
    <property type="project" value="UniProtKB-SubCell"/>
</dbReference>
<reference evidence="19 20" key="1">
    <citation type="submission" date="2018-06" db="EMBL/GenBank/DDBJ databases">
        <title>WGS assembly of Brassica rapa FPsc.</title>
        <authorList>
            <person name="Bowman J."/>
            <person name="Kohchi T."/>
            <person name="Yamato K."/>
            <person name="Jenkins J."/>
            <person name="Shu S."/>
            <person name="Ishizaki K."/>
            <person name="Yamaoka S."/>
            <person name="Nishihama R."/>
            <person name="Nakamura Y."/>
            <person name="Berger F."/>
            <person name="Adam C."/>
            <person name="Aki S."/>
            <person name="Althoff F."/>
            <person name="Araki T."/>
            <person name="Arteaga-Vazquez M."/>
            <person name="Balasubrmanian S."/>
            <person name="Bauer D."/>
            <person name="Boehm C."/>
            <person name="Briginshaw L."/>
            <person name="Caballero-Perez J."/>
            <person name="Catarino B."/>
            <person name="Chen F."/>
            <person name="Chiyoda S."/>
            <person name="Chovatia M."/>
            <person name="Davies K."/>
            <person name="Delmans M."/>
            <person name="Demura T."/>
            <person name="Dierschke T."/>
            <person name="Dolan L."/>
            <person name="Dorantes-Acosta A."/>
            <person name="Eklund D."/>
            <person name="Florent S."/>
            <person name="Flores-Sandoval E."/>
            <person name="Fujiyama A."/>
            <person name="Fukuzawa H."/>
            <person name="Galik B."/>
            <person name="Grimanelli D."/>
            <person name="Grimwood J."/>
            <person name="Grossniklaus U."/>
            <person name="Hamada T."/>
            <person name="Haseloff J."/>
            <person name="Hetherington A."/>
            <person name="Higo A."/>
            <person name="Hirakawa Y."/>
            <person name="Hundley H."/>
            <person name="Ikeda Y."/>
            <person name="Inoue K."/>
            <person name="Inoue S."/>
            <person name="Ishida S."/>
            <person name="Jia Q."/>
            <person name="Kakita M."/>
            <person name="Kanazawa T."/>
            <person name="Kawai Y."/>
            <person name="Kawashima T."/>
            <person name="Kennedy M."/>
            <person name="Kinose K."/>
            <person name="Kinoshita T."/>
            <person name="Kohara Y."/>
            <person name="Koide E."/>
            <person name="Komatsu K."/>
            <person name="Kopischke S."/>
            <person name="Kubo M."/>
            <person name="Kyozuka J."/>
            <person name="Lagercrantz U."/>
            <person name="Lin S."/>
            <person name="Lindquist E."/>
            <person name="Lipzen A."/>
            <person name="Lu C."/>
            <person name="Luna E."/>
            <person name="Martienssen R."/>
            <person name="Minamino N."/>
            <person name="Mizutani M."/>
            <person name="Mizutani M."/>
            <person name="Mochizuki N."/>
            <person name="Monte I."/>
            <person name="Mosher R."/>
            <person name="Nagasaki H."/>
            <person name="Nakagami H."/>
            <person name="Naramoto S."/>
            <person name="Nishitani K."/>
            <person name="Ohtani M."/>
            <person name="Okamoto T."/>
            <person name="Okumura M."/>
            <person name="Phillips J."/>
            <person name="Pollak B."/>
            <person name="Reinders A."/>
            <person name="Roevekamp M."/>
            <person name="Sano R."/>
            <person name="Sawa S."/>
            <person name="Schmid M."/>
            <person name="Shirakawa M."/>
            <person name="Solano R."/>
            <person name="Spunde A."/>
            <person name="Suetsugu N."/>
            <person name="Sugano S."/>
            <person name="Sugiyama A."/>
            <person name="Sun R."/>
            <person name="Suzuki Y."/>
            <person name="Takenaka M."/>
            <person name="Takezawa D."/>
            <person name="Tomogane H."/>
            <person name="Tsuzuki M."/>
            <person name="Ueda T."/>
            <person name="Umeda M."/>
            <person name="Ward J."/>
            <person name="Watanabe Y."/>
            <person name="Yazaki K."/>
            <person name="Yokoyama R."/>
            <person name="Yoshitake Y."/>
            <person name="Yotsui I."/>
            <person name="Zachgo S."/>
            <person name="Schmutz J."/>
        </authorList>
    </citation>
    <scope>NUCLEOTIDE SEQUENCE [LARGE SCALE GENOMIC DNA]</scope>
    <source>
        <strain evidence="20">cv. B-3</strain>
    </source>
</reference>
<feature type="transmembrane region" description="Helical" evidence="16">
    <location>
        <begin position="54"/>
        <end position="77"/>
    </location>
</feature>
<comment type="pathway">
    <text evidence="3">Protein modification; protein ubiquitination.</text>
</comment>
<gene>
    <name evidence="19" type="ORF">BRARA_B02007</name>
</gene>
<evidence type="ECO:0000256" key="12">
    <source>
        <dbReference type="ARBA" id="ARBA00023136"/>
    </source>
</evidence>
<comment type="subcellular location">
    <subcellularLocation>
        <location evidence="2">Membrane</location>
        <topology evidence="2">Single-pass membrane protein</topology>
    </subcellularLocation>
</comment>
<evidence type="ECO:0000256" key="1">
    <source>
        <dbReference type="ARBA" id="ARBA00000900"/>
    </source>
</evidence>
<keyword evidence="6 16" id="KW-0812">Transmembrane</keyword>
<evidence type="ECO:0000256" key="2">
    <source>
        <dbReference type="ARBA" id="ARBA00004167"/>
    </source>
</evidence>
<feature type="compositionally biased region" description="Polar residues" evidence="15">
    <location>
        <begin position="377"/>
        <end position="387"/>
    </location>
</feature>
<dbReference type="SUPFAM" id="SSF57850">
    <property type="entry name" value="RING/U-box"/>
    <property type="match status" value="1"/>
</dbReference>
<dbReference type="SMART" id="SM00184">
    <property type="entry name" value="RING"/>
    <property type="match status" value="1"/>
</dbReference>
<feature type="region of interest" description="Disordered" evidence="15">
    <location>
        <begin position="377"/>
        <end position="403"/>
    </location>
</feature>
<dbReference type="GO" id="GO:0061630">
    <property type="term" value="F:ubiquitin protein ligase activity"/>
    <property type="evidence" value="ECO:0007669"/>
    <property type="project" value="UniProtKB-EC"/>
</dbReference>
<feature type="signal peptide" evidence="17">
    <location>
        <begin position="1"/>
        <end position="36"/>
    </location>
</feature>
<evidence type="ECO:0000256" key="5">
    <source>
        <dbReference type="ARBA" id="ARBA00022679"/>
    </source>
</evidence>
<dbReference type="AlphaFoldDB" id="A0A398AAQ0"/>
<keyword evidence="8 14" id="KW-0863">Zinc-finger</keyword>
<keyword evidence="12 16" id="KW-0472">Membrane</keyword>
<accession>A0A398AAQ0</accession>
<proteinExistence type="inferred from homology"/>
<keyword evidence="17" id="KW-0732">Signal</keyword>
<evidence type="ECO:0000256" key="13">
    <source>
        <dbReference type="ARBA" id="ARBA00024209"/>
    </source>
</evidence>
<keyword evidence="10" id="KW-0862">Zinc</keyword>
<keyword evidence="7" id="KW-0479">Metal-binding</keyword>
<evidence type="ECO:0000256" key="10">
    <source>
        <dbReference type="ARBA" id="ARBA00022833"/>
    </source>
</evidence>
<dbReference type="InterPro" id="IPR001841">
    <property type="entry name" value="Znf_RING"/>
</dbReference>
<dbReference type="EC" id="2.3.2.27" evidence="4"/>
<comment type="catalytic activity">
    <reaction evidence="1">
        <text>S-ubiquitinyl-[E2 ubiquitin-conjugating enzyme]-L-cysteine + [acceptor protein]-L-lysine = [E2 ubiquitin-conjugating enzyme]-L-cysteine + N(6)-ubiquitinyl-[acceptor protein]-L-lysine.</text>
        <dbReference type="EC" id="2.3.2.27"/>
    </reaction>
</comment>
<comment type="similarity">
    <text evidence="13">Belongs to the RING-type zinc finger family. ATL subfamily.</text>
</comment>
<dbReference type="Gene3D" id="3.30.40.10">
    <property type="entry name" value="Zinc/RING finger domain, C3HC4 (zinc finger)"/>
    <property type="match status" value="1"/>
</dbReference>
<dbReference type="EMBL" id="CM010629">
    <property type="protein sequence ID" value="RID74932.1"/>
    <property type="molecule type" value="Genomic_DNA"/>
</dbReference>
<dbReference type="PANTHER" id="PTHR14155:SF590">
    <property type="entry name" value="RING-H2 FINGER PROTEIN ATL11"/>
    <property type="match status" value="1"/>
</dbReference>
<keyword evidence="11 16" id="KW-1133">Transmembrane helix</keyword>
<evidence type="ECO:0000259" key="18">
    <source>
        <dbReference type="PROSITE" id="PS50089"/>
    </source>
</evidence>
<dbReference type="Proteomes" id="UP000264353">
    <property type="component" value="Chromosome A2"/>
</dbReference>
<dbReference type="InterPro" id="IPR013083">
    <property type="entry name" value="Znf_RING/FYVE/PHD"/>
</dbReference>
<evidence type="ECO:0000256" key="14">
    <source>
        <dbReference type="PROSITE-ProRule" id="PRU00175"/>
    </source>
</evidence>
<evidence type="ECO:0000256" key="16">
    <source>
        <dbReference type="SAM" id="Phobius"/>
    </source>
</evidence>
<feature type="chain" id="PRO_5017415512" description="RING-type E3 ubiquitin transferase" evidence="17">
    <location>
        <begin position="37"/>
        <end position="403"/>
    </location>
</feature>
<dbReference type="PANTHER" id="PTHR14155">
    <property type="entry name" value="RING FINGER DOMAIN-CONTAINING"/>
    <property type="match status" value="1"/>
</dbReference>
<evidence type="ECO:0000256" key="6">
    <source>
        <dbReference type="ARBA" id="ARBA00022692"/>
    </source>
</evidence>
<evidence type="ECO:0000256" key="15">
    <source>
        <dbReference type="SAM" id="MobiDB-lite"/>
    </source>
</evidence>
<evidence type="ECO:0000256" key="4">
    <source>
        <dbReference type="ARBA" id="ARBA00012483"/>
    </source>
</evidence>